<dbReference type="EMBL" id="LGRX02034714">
    <property type="protein sequence ID" value="KAK3237064.1"/>
    <property type="molecule type" value="Genomic_DNA"/>
</dbReference>
<gene>
    <name evidence="2" type="ORF">CYMTET_52834</name>
</gene>
<sequence>MADVESGVTSTRKQWMTDFDMETEARSRANCLEGFSIVKQPFSSGWESALRCGLNVVAFDSDLDMVQAASQRLGNIADEPDGDLECLPLDETAKLEEAARTEEGNLKKKTAHAKELAAVAADLDEMMSDDGADEQAPETRTNSEQPESPVSDALPGGDAAENAQGEDAAGVAAAENA</sequence>
<dbReference type="AlphaFoldDB" id="A0AAE0BJX8"/>
<feature type="compositionally biased region" description="Acidic residues" evidence="1">
    <location>
        <begin position="122"/>
        <end position="136"/>
    </location>
</feature>
<feature type="compositionally biased region" description="Low complexity" evidence="1">
    <location>
        <begin position="162"/>
        <end position="177"/>
    </location>
</feature>
<feature type="compositionally biased region" description="Polar residues" evidence="1">
    <location>
        <begin position="138"/>
        <end position="148"/>
    </location>
</feature>
<protein>
    <submittedName>
        <fullName evidence="2">Uncharacterized protein</fullName>
    </submittedName>
</protein>
<name>A0AAE0BJX8_9CHLO</name>
<reference evidence="2 3" key="1">
    <citation type="journal article" date="2015" name="Genome Biol. Evol.">
        <title>Comparative Genomics of a Bacterivorous Green Alga Reveals Evolutionary Causalities and Consequences of Phago-Mixotrophic Mode of Nutrition.</title>
        <authorList>
            <person name="Burns J.A."/>
            <person name="Paasch A."/>
            <person name="Narechania A."/>
            <person name="Kim E."/>
        </authorList>
    </citation>
    <scope>NUCLEOTIDE SEQUENCE [LARGE SCALE GENOMIC DNA]</scope>
    <source>
        <strain evidence="2 3">PLY_AMNH</strain>
    </source>
</reference>
<evidence type="ECO:0000313" key="2">
    <source>
        <dbReference type="EMBL" id="KAK3237064.1"/>
    </source>
</evidence>
<proteinExistence type="predicted"/>
<comment type="caution">
    <text evidence="2">The sequence shown here is derived from an EMBL/GenBank/DDBJ whole genome shotgun (WGS) entry which is preliminary data.</text>
</comment>
<dbReference type="Proteomes" id="UP001190700">
    <property type="component" value="Unassembled WGS sequence"/>
</dbReference>
<evidence type="ECO:0000313" key="3">
    <source>
        <dbReference type="Proteomes" id="UP001190700"/>
    </source>
</evidence>
<feature type="region of interest" description="Disordered" evidence="1">
    <location>
        <begin position="122"/>
        <end position="177"/>
    </location>
</feature>
<keyword evidence="3" id="KW-1185">Reference proteome</keyword>
<evidence type="ECO:0000256" key="1">
    <source>
        <dbReference type="SAM" id="MobiDB-lite"/>
    </source>
</evidence>
<organism evidence="2 3">
    <name type="scientific">Cymbomonas tetramitiformis</name>
    <dbReference type="NCBI Taxonomy" id="36881"/>
    <lineage>
        <taxon>Eukaryota</taxon>
        <taxon>Viridiplantae</taxon>
        <taxon>Chlorophyta</taxon>
        <taxon>Pyramimonadophyceae</taxon>
        <taxon>Pyramimonadales</taxon>
        <taxon>Pyramimonadaceae</taxon>
        <taxon>Cymbomonas</taxon>
    </lineage>
</organism>
<accession>A0AAE0BJX8</accession>